<keyword evidence="1" id="KW-1133">Transmembrane helix</keyword>
<dbReference type="Proteomes" id="UP000014480">
    <property type="component" value="Unassembled WGS sequence"/>
</dbReference>
<evidence type="ECO:0000313" key="2">
    <source>
        <dbReference type="EMBL" id="TDZ20525.1"/>
    </source>
</evidence>
<dbReference type="EMBL" id="AMCV02000017">
    <property type="protein sequence ID" value="TDZ20525.1"/>
    <property type="molecule type" value="Genomic_DNA"/>
</dbReference>
<name>A0A484FS41_COLOR</name>
<accession>A0A484FS41</accession>
<evidence type="ECO:0000313" key="3">
    <source>
        <dbReference type="Proteomes" id="UP000014480"/>
    </source>
</evidence>
<reference evidence="3" key="2">
    <citation type="journal article" date="2019" name="Mol. Plant Microbe Interact.">
        <title>Genome sequence resources for four phytopathogenic fungi from the Colletotrichum orbiculare species complex.</title>
        <authorList>
            <person name="Gan P."/>
            <person name="Tsushima A."/>
            <person name="Narusaka M."/>
            <person name="Narusaka Y."/>
            <person name="Takano Y."/>
            <person name="Kubo Y."/>
            <person name="Shirasu K."/>
        </authorList>
    </citation>
    <scope>GENOME REANNOTATION</scope>
    <source>
        <strain evidence="3">104-T / ATCC 96160 / CBS 514.97 / LARS 414 / MAFF 240422</strain>
    </source>
</reference>
<proteinExistence type="predicted"/>
<comment type="caution">
    <text evidence="2">The sequence shown here is derived from an EMBL/GenBank/DDBJ whole genome shotgun (WGS) entry which is preliminary data.</text>
</comment>
<dbReference type="AlphaFoldDB" id="A0A484FS41"/>
<keyword evidence="3" id="KW-1185">Reference proteome</keyword>
<evidence type="ECO:0000256" key="1">
    <source>
        <dbReference type="SAM" id="Phobius"/>
    </source>
</evidence>
<feature type="transmembrane region" description="Helical" evidence="1">
    <location>
        <begin position="46"/>
        <end position="64"/>
    </location>
</feature>
<protein>
    <submittedName>
        <fullName evidence="2">Uncharacterized protein</fullName>
    </submittedName>
</protein>
<organism evidence="2 3">
    <name type="scientific">Colletotrichum orbiculare (strain 104-T / ATCC 96160 / CBS 514.97 / LARS 414 / MAFF 240422)</name>
    <name type="common">Cucumber anthracnose fungus</name>
    <name type="synonym">Colletotrichum lagenarium</name>
    <dbReference type="NCBI Taxonomy" id="1213857"/>
    <lineage>
        <taxon>Eukaryota</taxon>
        <taxon>Fungi</taxon>
        <taxon>Dikarya</taxon>
        <taxon>Ascomycota</taxon>
        <taxon>Pezizomycotina</taxon>
        <taxon>Sordariomycetes</taxon>
        <taxon>Hypocreomycetidae</taxon>
        <taxon>Glomerellales</taxon>
        <taxon>Glomerellaceae</taxon>
        <taxon>Colletotrichum</taxon>
        <taxon>Colletotrichum orbiculare species complex</taxon>
    </lineage>
</organism>
<gene>
    <name evidence="2" type="ORF">Cob_v006478</name>
</gene>
<keyword evidence="1" id="KW-0472">Membrane</keyword>
<sequence>MLAPNHNRSLAVIPAPVATIWDELTWPSDSDMADVMVTADAAIKMHFNLLFWIFLVFGAVSVYADGTCTAKAQSRFDGKYNDSFRRQARRICENQANGRVRNGNSNNLRCDYNGDRAPGALRNTRTLSVTANNNRDKDTIFFPHVARPPRNSTQSELFGSSSGKRPGVCHFMNEEQDSIVESQTTLSRRCCGVRVRSICPECDAGLRGKYSAKVAMLGNTNQWARPEDLRVLGTMKPTTPVSTTFHSL</sequence>
<keyword evidence="1" id="KW-0812">Transmembrane</keyword>
<reference evidence="3" key="1">
    <citation type="journal article" date="2013" name="New Phytol.">
        <title>Comparative genomic and transcriptomic analyses reveal the hemibiotrophic stage shift of Colletotrichum fungi.</title>
        <authorList>
            <person name="Gan P."/>
            <person name="Ikeda K."/>
            <person name="Irieda H."/>
            <person name="Narusaka M."/>
            <person name="O'Connell R.J."/>
            <person name="Narusaka Y."/>
            <person name="Takano Y."/>
            <person name="Kubo Y."/>
            <person name="Shirasu K."/>
        </authorList>
    </citation>
    <scope>NUCLEOTIDE SEQUENCE [LARGE SCALE GENOMIC DNA]</scope>
    <source>
        <strain evidence="3">104-T / ATCC 96160 / CBS 514.97 / LARS 414 / MAFF 240422</strain>
    </source>
</reference>